<dbReference type="AlphaFoldDB" id="A0A1S8AB05"/>
<name>A0A1S8AB05_ROSNE</name>
<dbReference type="Proteomes" id="UP000054516">
    <property type="component" value="Unassembled WGS sequence"/>
</dbReference>
<proteinExistence type="predicted"/>
<sequence>MIRAEPQSPGSCPKPPFYFDYAMFRAKVAAAKSGPTLPALGVPPRRTSRPAHTGLNVRGAGWHKRGYRDHGMMWINVRQGSYGHTSGTDAPETGTLTKFIRSVFFAVLQRPSLELWHVQLNQASNSSLTSGLEARKQSTPFYRR</sequence>
<dbReference type="EMBL" id="DF977529">
    <property type="protein sequence ID" value="GAW27203.1"/>
    <property type="molecule type" value="Genomic_DNA"/>
</dbReference>
<accession>A0A1S8AB05</accession>
<gene>
    <name evidence="1" type="ORF">SAMD00023353_8400220</name>
</gene>
<dbReference type="OrthoDB" id="2841597at2759"/>
<evidence type="ECO:0000313" key="1">
    <source>
        <dbReference type="EMBL" id="GAW27203.1"/>
    </source>
</evidence>
<protein>
    <submittedName>
        <fullName evidence="1">Uncharacterized protein</fullName>
    </submittedName>
</protein>
<reference evidence="1" key="1">
    <citation type="submission" date="2016-03" db="EMBL/GenBank/DDBJ databases">
        <title>Draft genome sequence of Rosellinia necatrix.</title>
        <authorList>
            <person name="Kanematsu S."/>
        </authorList>
    </citation>
    <scope>NUCLEOTIDE SEQUENCE [LARGE SCALE GENOMIC DNA]</scope>
    <source>
        <strain evidence="1">W97</strain>
    </source>
</reference>
<organism evidence="1">
    <name type="scientific">Rosellinia necatrix</name>
    <name type="common">White root-rot fungus</name>
    <dbReference type="NCBI Taxonomy" id="77044"/>
    <lineage>
        <taxon>Eukaryota</taxon>
        <taxon>Fungi</taxon>
        <taxon>Dikarya</taxon>
        <taxon>Ascomycota</taxon>
        <taxon>Pezizomycotina</taxon>
        <taxon>Sordariomycetes</taxon>
        <taxon>Xylariomycetidae</taxon>
        <taxon>Xylariales</taxon>
        <taxon>Xylariaceae</taxon>
        <taxon>Rosellinia</taxon>
    </lineage>
</organism>
<keyword evidence="2" id="KW-1185">Reference proteome</keyword>
<evidence type="ECO:0000313" key="2">
    <source>
        <dbReference type="Proteomes" id="UP000054516"/>
    </source>
</evidence>